<comment type="subcellular location">
    <subcellularLocation>
        <location evidence="6">Cell membrane</location>
        <topology evidence="6">Multi-pass membrane protein</topology>
    </subcellularLocation>
    <subcellularLocation>
        <location evidence="1">Membrane</location>
        <topology evidence="1">Multi-pass membrane protein</topology>
    </subcellularLocation>
</comment>
<feature type="transmembrane region" description="Helical" evidence="7">
    <location>
        <begin position="136"/>
        <end position="161"/>
    </location>
</feature>
<dbReference type="InterPro" id="IPR001626">
    <property type="entry name" value="ABC_TroCD"/>
</dbReference>
<dbReference type="RefSeq" id="WP_386436835.1">
    <property type="nucleotide sequence ID" value="NZ_JBHSBB010000030.1"/>
</dbReference>
<feature type="transmembrane region" description="Helical" evidence="7">
    <location>
        <begin position="201"/>
        <end position="219"/>
    </location>
</feature>
<evidence type="ECO:0000256" key="5">
    <source>
        <dbReference type="ARBA" id="ARBA00023136"/>
    </source>
</evidence>
<feature type="transmembrane region" description="Helical" evidence="7">
    <location>
        <begin position="258"/>
        <end position="276"/>
    </location>
</feature>
<feature type="transmembrane region" description="Helical" evidence="7">
    <location>
        <begin position="96"/>
        <end position="116"/>
    </location>
</feature>
<keyword evidence="3 6" id="KW-0812">Transmembrane</keyword>
<gene>
    <name evidence="8" type="ORF">ACFO3J_31575</name>
</gene>
<keyword evidence="9" id="KW-1185">Reference proteome</keyword>
<name>A0ABV8I1P5_9ACTN</name>
<keyword evidence="6" id="KW-0813">Transport</keyword>
<dbReference type="SUPFAM" id="SSF81345">
    <property type="entry name" value="ABC transporter involved in vitamin B12 uptake, BtuC"/>
    <property type="match status" value="1"/>
</dbReference>
<dbReference type="Proteomes" id="UP001595765">
    <property type="component" value="Unassembled WGS sequence"/>
</dbReference>
<feature type="transmembrane region" description="Helical" evidence="7">
    <location>
        <begin position="231"/>
        <end position="252"/>
    </location>
</feature>
<evidence type="ECO:0000313" key="8">
    <source>
        <dbReference type="EMBL" id="MFC4035971.1"/>
    </source>
</evidence>
<organism evidence="8 9">
    <name type="scientific">Streptomyces polygonati</name>
    <dbReference type="NCBI Taxonomy" id="1617087"/>
    <lineage>
        <taxon>Bacteria</taxon>
        <taxon>Bacillati</taxon>
        <taxon>Actinomycetota</taxon>
        <taxon>Actinomycetes</taxon>
        <taxon>Kitasatosporales</taxon>
        <taxon>Streptomycetaceae</taxon>
        <taxon>Streptomyces</taxon>
    </lineage>
</organism>
<proteinExistence type="inferred from homology"/>
<keyword evidence="5 7" id="KW-0472">Membrane</keyword>
<sequence>MNTLASFGWPGALGHPFFLHAVLAGAAIAAASGMVGYFLVLRAQVFTGDALSHMAFTGSLAALAAGIDLRVGLYLATVAVAVLLGTLARSGRADDVAIGNVFAWITGLGAFFLTLYTTSRGASDGGAGVRVLFGSIFGLSAGQTATAFVVAVVVCLLLLAVFRPLLFASVDEVVAAARGVPVRLLGFVFLALVGITAAEASQAVGSLLLLGLLAAPAGAAQRLTDQPSRAFLLSAVLAVAEMWTGLAASYAIPKMPPSFAIVAVATAVYAAAFVLGPRGRRAAVPVVV</sequence>
<comment type="caution">
    <text evidence="8">The sequence shown here is derived from an EMBL/GenBank/DDBJ whole genome shotgun (WGS) entry which is preliminary data.</text>
</comment>
<dbReference type="Pfam" id="PF00950">
    <property type="entry name" value="ABC-3"/>
    <property type="match status" value="1"/>
</dbReference>
<reference evidence="9" key="1">
    <citation type="journal article" date="2019" name="Int. J. Syst. Evol. Microbiol.">
        <title>The Global Catalogue of Microorganisms (GCM) 10K type strain sequencing project: providing services to taxonomists for standard genome sequencing and annotation.</title>
        <authorList>
            <consortium name="The Broad Institute Genomics Platform"/>
            <consortium name="The Broad Institute Genome Sequencing Center for Infectious Disease"/>
            <person name="Wu L."/>
            <person name="Ma J."/>
        </authorList>
    </citation>
    <scope>NUCLEOTIDE SEQUENCE [LARGE SCALE GENOMIC DNA]</scope>
    <source>
        <strain evidence="9">CGMCC 4.7237</strain>
    </source>
</reference>
<evidence type="ECO:0000256" key="1">
    <source>
        <dbReference type="ARBA" id="ARBA00004141"/>
    </source>
</evidence>
<evidence type="ECO:0000313" key="9">
    <source>
        <dbReference type="Proteomes" id="UP001595765"/>
    </source>
</evidence>
<dbReference type="InterPro" id="IPR037294">
    <property type="entry name" value="ABC_BtuC-like"/>
</dbReference>
<feature type="transmembrane region" description="Helical" evidence="7">
    <location>
        <begin position="17"/>
        <end position="39"/>
    </location>
</feature>
<dbReference type="Gene3D" id="1.10.3470.10">
    <property type="entry name" value="ABC transporter involved in vitamin B12 uptake, BtuC"/>
    <property type="match status" value="1"/>
</dbReference>
<evidence type="ECO:0000256" key="3">
    <source>
        <dbReference type="ARBA" id="ARBA00022692"/>
    </source>
</evidence>
<evidence type="ECO:0000256" key="4">
    <source>
        <dbReference type="ARBA" id="ARBA00022989"/>
    </source>
</evidence>
<dbReference type="PANTHER" id="PTHR30477">
    <property type="entry name" value="ABC-TRANSPORTER METAL-BINDING PROTEIN"/>
    <property type="match status" value="1"/>
</dbReference>
<dbReference type="PANTHER" id="PTHR30477:SF13">
    <property type="entry name" value="IRON TRANSPORT SYSTEM MEMBRANE PROTEIN HI_0360-RELATED"/>
    <property type="match status" value="1"/>
</dbReference>
<protein>
    <submittedName>
        <fullName evidence="8">Metal ABC transporter permease</fullName>
    </submittedName>
</protein>
<accession>A0ABV8I1P5</accession>
<comment type="similarity">
    <text evidence="2 6">Belongs to the ABC-3 integral membrane protein family.</text>
</comment>
<feature type="transmembrane region" description="Helical" evidence="7">
    <location>
        <begin position="71"/>
        <end position="89"/>
    </location>
</feature>
<evidence type="ECO:0000256" key="7">
    <source>
        <dbReference type="SAM" id="Phobius"/>
    </source>
</evidence>
<feature type="transmembrane region" description="Helical" evidence="7">
    <location>
        <begin position="173"/>
        <end position="195"/>
    </location>
</feature>
<dbReference type="EMBL" id="JBHSBB010000030">
    <property type="protein sequence ID" value="MFC4035971.1"/>
    <property type="molecule type" value="Genomic_DNA"/>
</dbReference>
<keyword evidence="4 7" id="KW-1133">Transmembrane helix</keyword>
<evidence type="ECO:0000256" key="2">
    <source>
        <dbReference type="ARBA" id="ARBA00008034"/>
    </source>
</evidence>
<evidence type="ECO:0000256" key="6">
    <source>
        <dbReference type="RuleBase" id="RU003943"/>
    </source>
</evidence>